<dbReference type="GO" id="GO:0004555">
    <property type="term" value="F:alpha,alpha-trehalase activity"/>
    <property type="evidence" value="ECO:0007669"/>
    <property type="project" value="InterPro"/>
</dbReference>
<sequence>MNKRDFPKVHFYDQDFVDIYDRTWSFIQDFLFNIKTEKGTTESFFLYPDNNGWFLNQYETIFSSFFFVYSNRNYSANQGLDFFYAHQEESGAIRSQYNVETGEPVFSSDNPEGVGMPLFAWAEYNMFHKTANKKRVKDVMPVLTRYMKWLDTSFKQPNGLYTVPLAAVEMYNTPRKKAAYLVDFNAAVAVNALYMSVLGDILNDKELSFQYKRVYFTLKTRINALMWNAETGFYHDIDADEQKLPQKTIAGFWPLLAEIPNEDKAEQLSAHLLNPETFGSDHPIPSLSLDDSAYNERGMGALGSVFPHLNFIVIKGLEKYERWELARECAIRHIYYVLDGLAPDGNSKKGALWEAYLPQKEGPAQWPDHENFPRKQYLFSAALSTITLMIENVIGLSISFPRKTVDWIIPNLEVMGIENLSLKRNLVTILSSKTQRGWEIHMESEKLYYFTINILGQKKKTLPIPSGKCSMLIDKL</sequence>
<dbReference type="InterPro" id="IPR012341">
    <property type="entry name" value="6hp_glycosidase-like_sf"/>
</dbReference>
<dbReference type="PANTHER" id="PTHR23403:SF1">
    <property type="entry name" value="TREHALASE"/>
    <property type="match status" value="1"/>
</dbReference>
<accession>A0A6P1Y2I9</accession>
<dbReference type="Proteomes" id="UP000464374">
    <property type="component" value="Chromosome"/>
</dbReference>
<reference evidence="2 3" key="1">
    <citation type="submission" date="2020-01" db="EMBL/GenBank/DDBJ databases">
        <title>Complete genome sequence of a human oral phylogroup 1 Treponema sp. strain ATCC 700766, originally isolated from periodontitis dental plaque.</title>
        <authorList>
            <person name="Chan Y."/>
            <person name="Huo Y.-B."/>
            <person name="Yu X.-L."/>
            <person name="Zeng H."/>
            <person name="Leung W.-K."/>
            <person name="Watt R.M."/>
        </authorList>
    </citation>
    <scope>NUCLEOTIDE SEQUENCE [LARGE SCALE GENOMIC DNA]</scope>
    <source>
        <strain evidence="2 3">OMZ 804</strain>
    </source>
</reference>
<dbReference type="GO" id="GO:0005993">
    <property type="term" value="P:trehalose catabolic process"/>
    <property type="evidence" value="ECO:0007669"/>
    <property type="project" value="TreeGrafter"/>
</dbReference>
<dbReference type="InterPro" id="IPR054491">
    <property type="entry name" value="MGH1-like_GH"/>
</dbReference>
<evidence type="ECO:0000313" key="3">
    <source>
        <dbReference type="Proteomes" id="UP000464374"/>
    </source>
</evidence>
<dbReference type="InterPro" id="IPR001661">
    <property type="entry name" value="Glyco_hydro_37"/>
</dbReference>
<dbReference type="Pfam" id="PF22422">
    <property type="entry name" value="MGH1-like_GH"/>
    <property type="match status" value="1"/>
</dbReference>
<evidence type="ECO:0000259" key="1">
    <source>
        <dbReference type="Pfam" id="PF22422"/>
    </source>
</evidence>
<proteinExistence type="predicted"/>
<gene>
    <name evidence="2" type="ORF">GWP43_12235</name>
</gene>
<dbReference type="InterPro" id="IPR008928">
    <property type="entry name" value="6-hairpin_glycosidase_sf"/>
</dbReference>
<feature type="domain" description="Mannosylglycerate hydrolase MGH1-like glycoside hydrolase" evidence="1">
    <location>
        <begin position="76"/>
        <end position="330"/>
    </location>
</feature>
<dbReference type="SUPFAM" id="SSF48208">
    <property type="entry name" value="Six-hairpin glycosidases"/>
    <property type="match status" value="1"/>
</dbReference>
<name>A0A6P1Y2I9_9SPIR</name>
<organism evidence="2 3">
    <name type="scientific">Treponema vincentii</name>
    <dbReference type="NCBI Taxonomy" id="69710"/>
    <lineage>
        <taxon>Bacteria</taxon>
        <taxon>Pseudomonadati</taxon>
        <taxon>Spirochaetota</taxon>
        <taxon>Spirochaetia</taxon>
        <taxon>Spirochaetales</taxon>
        <taxon>Treponemataceae</taxon>
        <taxon>Treponema</taxon>
    </lineage>
</organism>
<dbReference type="AlphaFoldDB" id="A0A6P1Y2I9"/>
<evidence type="ECO:0000313" key="2">
    <source>
        <dbReference type="EMBL" id="QHX44086.1"/>
    </source>
</evidence>
<dbReference type="RefSeq" id="WP_162664383.1">
    <property type="nucleotide sequence ID" value="NZ_CP048020.1"/>
</dbReference>
<dbReference type="Gene3D" id="1.50.10.10">
    <property type="match status" value="1"/>
</dbReference>
<dbReference type="EMBL" id="CP048020">
    <property type="protein sequence ID" value="QHX44086.1"/>
    <property type="molecule type" value="Genomic_DNA"/>
</dbReference>
<protein>
    <recommendedName>
        <fullName evidence="1">Mannosylglycerate hydrolase MGH1-like glycoside hydrolase domain-containing protein</fullName>
    </recommendedName>
</protein>
<dbReference type="KEGG" id="trz:GWP43_12235"/>
<dbReference type="PANTHER" id="PTHR23403">
    <property type="entry name" value="TREHALASE"/>
    <property type="match status" value="1"/>
</dbReference>